<evidence type="ECO:0000259" key="2">
    <source>
        <dbReference type="PROSITE" id="PS50943"/>
    </source>
</evidence>
<keyword evidence="4" id="KW-1185">Reference proteome</keyword>
<dbReference type="InterPro" id="IPR001387">
    <property type="entry name" value="Cro/C1-type_HTH"/>
</dbReference>
<dbReference type="Pfam" id="PF01381">
    <property type="entry name" value="HTH_3"/>
    <property type="match status" value="1"/>
</dbReference>
<dbReference type="PROSITE" id="PS50943">
    <property type="entry name" value="HTH_CROC1"/>
    <property type="match status" value="1"/>
</dbReference>
<dbReference type="EMBL" id="BAAARA010000001">
    <property type="protein sequence ID" value="GAA2329379.1"/>
    <property type="molecule type" value="Genomic_DNA"/>
</dbReference>
<dbReference type="Proteomes" id="UP001501218">
    <property type="component" value="Unassembled WGS sequence"/>
</dbReference>
<organism evidence="3 4">
    <name type="scientific">Saccharopolyspora halophila</name>
    <dbReference type="NCBI Taxonomy" id="405551"/>
    <lineage>
        <taxon>Bacteria</taxon>
        <taxon>Bacillati</taxon>
        <taxon>Actinomycetota</taxon>
        <taxon>Actinomycetes</taxon>
        <taxon>Pseudonocardiales</taxon>
        <taxon>Pseudonocardiaceae</taxon>
        <taxon>Saccharopolyspora</taxon>
    </lineage>
</organism>
<protein>
    <submittedName>
        <fullName evidence="3">Helix-turn-helix transcriptional regulator</fullName>
    </submittedName>
</protein>
<evidence type="ECO:0000313" key="3">
    <source>
        <dbReference type="EMBL" id="GAA2329379.1"/>
    </source>
</evidence>
<dbReference type="Gene3D" id="1.10.260.40">
    <property type="entry name" value="lambda repressor-like DNA-binding domains"/>
    <property type="match status" value="1"/>
</dbReference>
<comment type="caution">
    <text evidence="3">The sequence shown here is derived from an EMBL/GenBank/DDBJ whole genome shotgun (WGS) entry which is preliminary data.</text>
</comment>
<gene>
    <name evidence="3" type="ORF">GCM10009854_00150</name>
</gene>
<sequence>MDRMDKAVNKAVNQAVSDLGGYIRTQRNNAQISLRQLAKLAGVSNPYLSQVERGLRKPSAEILQQIAKGLRISAEALYVQAGILERPDAGPVFEAVQADPELSERQKQVLLDIYASFRREQDAVEDGDTQQSEE</sequence>
<dbReference type="PANTHER" id="PTHR46797">
    <property type="entry name" value="HTH-TYPE TRANSCRIPTIONAL REGULATOR"/>
    <property type="match status" value="1"/>
</dbReference>
<dbReference type="InterPro" id="IPR010982">
    <property type="entry name" value="Lambda_DNA-bd_dom_sf"/>
</dbReference>
<proteinExistence type="predicted"/>
<name>A0ABP5SED2_9PSEU</name>
<dbReference type="PANTHER" id="PTHR46797:SF1">
    <property type="entry name" value="METHYLPHOSPHONATE SYNTHASE"/>
    <property type="match status" value="1"/>
</dbReference>
<keyword evidence="1" id="KW-0238">DNA-binding</keyword>
<feature type="domain" description="HTH cro/C1-type" evidence="2">
    <location>
        <begin position="23"/>
        <end position="77"/>
    </location>
</feature>
<dbReference type="CDD" id="cd00093">
    <property type="entry name" value="HTH_XRE"/>
    <property type="match status" value="1"/>
</dbReference>
<reference evidence="4" key="1">
    <citation type="journal article" date="2019" name="Int. J. Syst. Evol. Microbiol.">
        <title>The Global Catalogue of Microorganisms (GCM) 10K type strain sequencing project: providing services to taxonomists for standard genome sequencing and annotation.</title>
        <authorList>
            <consortium name="The Broad Institute Genomics Platform"/>
            <consortium name="The Broad Institute Genome Sequencing Center for Infectious Disease"/>
            <person name="Wu L."/>
            <person name="Ma J."/>
        </authorList>
    </citation>
    <scope>NUCLEOTIDE SEQUENCE [LARGE SCALE GENOMIC DNA]</scope>
    <source>
        <strain evidence="4">JCM 16221</strain>
    </source>
</reference>
<evidence type="ECO:0000256" key="1">
    <source>
        <dbReference type="ARBA" id="ARBA00023125"/>
    </source>
</evidence>
<evidence type="ECO:0000313" key="4">
    <source>
        <dbReference type="Proteomes" id="UP001501218"/>
    </source>
</evidence>
<dbReference type="SUPFAM" id="SSF47413">
    <property type="entry name" value="lambda repressor-like DNA-binding domains"/>
    <property type="match status" value="1"/>
</dbReference>
<dbReference type="SMART" id="SM00530">
    <property type="entry name" value="HTH_XRE"/>
    <property type="match status" value="1"/>
</dbReference>
<accession>A0ABP5SED2</accession>
<dbReference type="InterPro" id="IPR050807">
    <property type="entry name" value="TransReg_Diox_bact_type"/>
</dbReference>
<dbReference type="RefSeq" id="WP_344125051.1">
    <property type="nucleotide sequence ID" value="NZ_BAAARA010000001.1"/>
</dbReference>